<evidence type="ECO:0000259" key="4">
    <source>
        <dbReference type="PROSITE" id="PS01124"/>
    </source>
</evidence>
<evidence type="ECO:0000313" key="5">
    <source>
        <dbReference type="EMBL" id="PVE45852.1"/>
    </source>
</evidence>
<dbReference type="GO" id="GO:0043565">
    <property type="term" value="F:sequence-specific DNA binding"/>
    <property type="evidence" value="ECO:0007669"/>
    <property type="project" value="InterPro"/>
</dbReference>
<dbReference type="InterPro" id="IPR050204">
    <property type="entry name" value="AraC_XylS_family_regulators"/>
</dbReference>
<dbReference type="InterPro" id="IPR018062">
    <property type="entry name" value="HTH_AraC-typ_CS"/>
</dbReference>
<dbReference type="SUPFAM" id="SSF46689">
    <property type="entry name" value="Homeodomain-like"/>
    <property type="match status" value="1"/>
</dbReference>
<dbReference type="PROSITE" id="PS01124">
    <property type="entry name" value="HTH_ARAC_FAMILY_2"/>
    <property type="match status" value="1"/>
</dbReference>
<dbReference type="InterPro" id="IPR009057">
    <property type="entry name" value="Homeodomain-like_sf"/>
</dbReference>
<dbReference type="GO" id="GO:0003700">
    <property type="term" value="F:DNA-binding transcription factor activity"/>
    <property type="evidence" value="ECO:0007669"/>
    <property type="project" value="InterPro"/>
</dbReference>
<gene>
    <name evidence="5" type="ORF">DDE23_18710</name>
</gene>
<dbReference type="Pfam" id="PF14525">
    <property type="entry name" value="AraC_binding_2"/>
    <property type="match status" value="1"/>
</dbReference>
<dbReference type="SMART" id="SM00342">
    <property type="entry name" value="HTH_ARAC"/>
    <property type="match status" value="1"/>
</dbReference>
<dbReference type="RefSeq" id="WP_107754834.1">
    <property type="nucleotide sequence ID" value="NZ_QBKF01000017.1"/>
</dbReference>
<keyword evidence="3" id="KW-0804">Transcription</keyword>
<dbReference type="PANTHER" id="PTHR46796">
    <property type="entry name" value="HTH-TYPE TRANSCRIPTIONAL ACTIVATOR RHAS-RELATED"/>
    <property type="match status" value="1"/>
</dbReference>
<feature type="domain" description="HTH araC/xylS-type" evidence="4">
    <location>
        <begin position="215"/>
        <end position="316"/>
    </location>
</feature>
<evidence type="ECO:0000313" key="6">
    <source>
        <dbReference type="Proteomes" id="UP000244810"/>
    </source>
</evidence>
<name>A0A2T7UMC4_9RHOB</name>
<dbReference type="InterPro" id="IPR018060">
    <property type="entry name" value="HTH_AraC"/>
</dbReference>
<proteinExistence type="predicted"/>
<evidence type="ECO:0000256" key="1">
    <source>
        <dbReference type="ARBA" id="ARBA00023015"/>
    </source>
</evidence>
<dbReference type="OrthoDB" id="9816011at2"/>
<comment type="caution">
    <text evidence="5">The sequence shown here is derived from an EMBL/GenBank/DDBJ whole genome shotgun (WGS) entry which is preliminary data.</text>
</comment>
<dbReference type="InterPro" id="IPR035418">
    <property type="entry name" value="AraC-bd_2"/>
</dbReference>
<dbReference type="Proteomes" id="UP000244810">
    <property type="component" value="Unassembled WGS sequence"/>
</dbReference>
<keyword evidence="1" id="KW-0805">Transcription regulation</keyword>
<keyword evidence="2" id="KW-0238">DNA-binding</keyword>
<dbReference type="PRINTS" id="PR00032">
    <property type="entry name" value="HTHARAC"/>
</dbReference>
<dbReference type="Pfam" id="PF12833">
    <property type="entry name" value="HTH_18"/>
    <property type="match status" value="1"/>
</dbReference>
<dbReference type="AlphaFoldDB" id="A0A2T7UMC4"/>
<accession>A0A2T7UMC4</accession>
<organism evidence="5 6">
    <name type="scientific">Pararhodobacter aggregans</name>
    <dbReference type="NCBI Taxonomy" id="404875"/>
    <lineage>
        <taxon>Bacteria</taxon>
        <taxon>Pseudomonadati</taxon>
        <taxon>Pseudomonadota</taxon>
        <taxon>Alphaproteobacteria</taxon>
        <taxon>Rhodobacterales</taxon>
        <taxon>Paracoccaceae</taxon>
        <taxon>Pararhodobacter</taxon>
    </lineage>
</organism>
<dbReference type="PANTHER" id="PTHR46796:SF6">
    <property type="entry name" value="ARAC SUBFAMILY"/>
    <property type="match status" value="1"/>
</dbReference>
<protein>
    <submittedName>
        <fullName evidence="5">AraC family transcriptional regulator</fullName>
    </submittedName>
</protein>
<sequence>MTQPAAAMTQTAAPPRIWDTRDVRAEEAFDFYREGICAAFTPLAPELPPAARAGFRSVVRSHPMPEGALNHVSARAHEVRRTPAGIAASPEPCWYVNLQFDGICGIEQAGRRLDLHPGEVGLFDSDRIFTLDHSRRPGLRVASLLLPKRLVAADFAPGPHRLSDHPLYGRLLTEAAEALVAGAARGAPVAGLHDVLRTLVGLAAGAEAGEAGPLLRLRALIRANAARPGWSLGDCAAELGLSPRQVQRLLAGEDDGFTAALSRERLALAARMLRDPAEAHRPVAEIALAVGYGDPAPFSRAFRAAYGVAPGGWRRGA</sequence>
<evidence type="ECO:0000256" key="2">
    <source>
        <dbReference type="ARBA" id="ARBA00023125"/>
    </source>
</evidence>
<dbReference type="EMBL" id="QDDR01000011">
    <property type="protein sequence ID" value="PVE45852.1"/>
    <property type="molecule type" value="Genomic_DNA"/>
</dbReference>
<evidence type="ECO:0000256" key="3">
    <source>
        <dbReference type="ARBA" id="ARBA00023163"/>
    </source>
</evidence>
<dbReference type="InterPro" id="IPR020449">
    <property type="entry name" value="Tscrpt_reg_AraC-type_HTH"/>
</dbReference>
<dbReference type="Gene3D" id="1.10.10.60">
    <property type="entry name" value="Homeodomain-like"/>
    <property type="match status" value="1"/>
</dbReference>
<reference evidence="5 6" key="1">
    <citation type="journal article" date="2011" name="Syst. Appl. Microbiol.">
        <title>Defluviimonas denitrificans gen. nov., sp. nov., and Pararhodobacter aggregans gen. nov., sp. nov., non-phototrophic Rhodobacteraceae from the biofilter of a marine aquaculture.</title>
        <authorList>
            <person name="Foesel B.U."/>
            <person name="Drake H.L."/>
            <person name="Schramm A."/>
        </authorList>
    </citation>
    <scope>NUCLEOTIDE SEQUENCE [LARGE SCALE GENOMIC DNA]</scope>
    <source>
        <strain evidence="5 6">D1-19</strain>
    </source>
</reference>
<dbReference type="PROSITE" id="PS00041">
    <property type="entry name" value="HTH_ARAC_FAMILY_1"/>
    <property type="match status" value="1"/>
</dbReference>
<keyword evidence="6" id="KW-1185">Reference proteome</keyword>